<dbReference type="InterPro" id="IPR003170">
    <property type="entry name" value="MurB"/>
</dbReference>
<proteinExistence type="inferred from homology"/>
<evidence type="ECO:0000313" key="22">
    <source>
        <dbReference type="Proteomes" id="UP000190787"/>
    </source>
</evidence>
<comment type="similarity">
    <text evidence="19">Belongs to the MurB family.</text>
</comment>
<evidence type="ECO:0000256" key="18">
    <source>
        <dbReference type="ARBA" id="ARBA00048914"/>
    </source>
</evidence>
<comment type="pathway">
    <text evidence="4 19">Cell wall biogenesis; peptidoglycan biosynthesis.</text>
</comment>
<dbReference type="PANTHER" id="PTHR21071">
    <property type="entry name" value="UDP-N-ACETYLENOLPYRUVOYLGLUCOSAMINE REDUCTASE"/>
    <property type="match status" value="1"/>
</dbReference>
<evidence type="ECO:0000256" key="16">
    <source>
        <dbReference type="ARBA" id="ARBA00023316"/>
    </source>
</evidence>
<evidence type="ECO:0000256" key="10">
    <source>
        <dbReference type="ARBA" id="ARBA00022827"/>
    </source>
</evidence>
<evidence type="ECO:0000256" key="11">
    <source>
        <dbReference type="ARBA" id="ARBA00022857"/>
    </source>
</evidence>
<reference evidence="21 22" key="1">
    <citation type="submission" date="2016-11" db="EMBL/GenBank/DDBJ databases">
        <title>A multilocus sequence analysis scheme for characterization of bacteria in the genus Thioclava.</title>
        <authorList>
            <person name="Liu Y."/>
            <person name="Shao Z."/>
        </authorList>
    </citation>
    <scope>NUCLEOTIDE SEQUENCE [LARGE SCALE GENOMIC DNA]</scope>
    <source>
        <strain evidence="21 22">TAW-CT134</strain>
    </source>
</reference>
<keyword evidence="8 19" id="KW-0132">Cell division</keyword>
<comment type="caution">
    <text evidence="21">The sequence shown here is derived from an EMBL/GenBank/DDBJ whole genome shotgun (WGS) entry which is preliminary data.</text>
</comment>
<keyword evidence="14 19" id="KW-0560">Oxidoreductase</keyword>
<dbReference type="EC" id="1.3.1.98" evidence="5 19"/>
<dbReference type="Gene3D" id="3.30.43.10">
    <property type="entry name" value="Uridine Diphospho-n-acetylenolpyruvylglucosamine Reductase, domain 2"/>
    <property type="match status" value="1"/>
</dbReference>
<feature type="active site" evidence="19">
    <location>
        <position position="320"/>
    </location>
</feature>
<comment type="cofactor">
    <cofactor evidence="1 19">
        <name>FAD</name>
        <dbReference type="ChEBI" id="CHEBI:57692"/>
    </cofactor>
</comment>
<evidence type="ECO:0000313" key="21">
    <source>
        <dbReference type="EMBL" id="OOY24876.1"/>
    </source>
</evidence>
<evidence type="ECO:0000256" key="5">
    <source>
        <dbReference type="ARBA" id="ARBA00012518"/>
    </source>
</evidence>
<evidence type="ECO:0000256" key="13">
    <source>
        <dbReference type="ARBA" id="ARBA00022984"/>
    </source>
</evidence>
<keyword evidence="13 19" id="KW-0573">Peptidoglycan synthesis</keyword>
<evidence type="ECO:0000256" key="4">
    <source>
        <dbReference type="ARBA" id="ARBA00004752"/>
    </source>
</evidence>
<dbReference type="Pfam" id="PF01565">
    <property type="entry name" value="FAD_binding_4"/>
    <property type="match status" value="1"/>
</dbReference>
<dbReference type="InterPro" id="IPR036635">
    <property type="entry name" value="MurB_C_sf"/>
</dbReference>
<dbReference type="Gene3D" id="3.30.465.10">
    <property type="match status" value="1"/>
</dbReference>
<keyword evidence="15 19" id="KW-0131">Cell cycle</keyword>
<dbReference type="InterPro" id="IPR011601">
    <property type="entry name" value="MurB_C"/>
</dbReference>
<keyword evidence="12 19" id="KW-0133">Cell shape</keyword>
<evidence type="ECO:0000256" key="12">
    <source>
        <dbReference type="ARBA" id="ARBA00022960"/>
    </source>
</evidence>
<dbReference type="InterPro" id="IPR016167">
    <property type="entry name" value="FAD-bd_PCMH_sub1"/>
</dbReference>
<evidence type="ECO:0000256" key="6">
    <source>
        <dbReference type="ARBA" id="ARBA00015188"/>
    </source>
</evidence>
<feature type="active site" evidence="19">
    <location>
        <position position="161"/>
    </location>
</feature>
<evidence type="ECO:0000256" key="7">
    <source>
        <dbReference type="ARBA" id="ARBA00022490"/>
    </source>
</evidence>
<keyword evidence="11 19" id="KW-0521">NADP</keyword>
<dbReference type="SUPFAM" id="SSF56176">
    <property type="entry name" value="FAD-binding/transporter-associated domain-like"/>
    <property type="match status" value="1"/>
</dbReference>
<evidence type="ECO:0000256" key="8">
    <source>
        <dbReference type="ARBA" id="ARBA00022618"/>
    </source>
</evidence>
<dbReference type="InterPro" id="IPR036318">
    <property type="entry name" value="FAD-bd_PCMH-like_sf"/>
</dbReference>
<keyword evidence="22" id="KW-1185">Reference proteome</keyword>
<sequence length="326" mass="34477">MKAAFDLGRRNTLGLRSQARFGGVLHTEAEIIAAAQYAGRLGLPFHLLGGGSNCVLAEEIDGVVGINGLLGRSVTRASDGVRVTAKAGENWDALVRWTVEQGIGGLENLAGIPGTVGAAPVQNIGAYGVELKDFVESVDIIDTKTWTARRLSARDCGFAYRHSRFKERPGVELVTGVTLRLPTDWKPNLGYAGLADLSGSLSPDRIMKAVLAQRAAKIPDWRDIGNVGSFFHNPIVSVATARRLADVPGHPVPGGVKLSAARLLDLCGLKGIRRGGAGFSEAHALILVNLGGATVEDVITLTDHARETVRARFGVSLVQEPALIGR</sequence>
<dbReference type="InterPro" id="IPR016169">
    <property type="entry name" value="FAD-bd_PCMH_sub2"/>
</dbReference>
<comment type="catalytic activity">
    <reaction evidence="18 19">
        <text>UDP-N-acetyl-alpha-D-muramate + NADP(+) = UDP-N-acetyl-3-O-(1-carboxyvinyl)-alpha-D-glucosamine + NADPH + H(+)</text>
        <dbReference type="Rhea" id="RHEA:12248"/>
        <dbReference type="ChEBI" id="CHEBI:15378"/>
        <dbReference type="ChEBI" id="CHEBI:57783"/>
        <dbReference type="ChEBI" id="CHEBI:58349"/>
        <dbReference type="ChEBI" id="CHEBI:68483"/>
        <dbReference type="ChEBI" id="CHEBI:70757"/>
        <dbReference type="EC" id="1.3.1.98"/>
    </reaction>
</comment>
<keyword evidence="7 19" id="KW-0963">Cytoplasm</keyword>
<feature type="domain" description="FAD-binding PCMH-type" evidence="20">
    <location>
        <begin position="13"/>
        <end position="184"/>
    </location>
</feature>
<keyword evidence="9 19" id="KW-0285">Flavoprotein</keyword>
<accession>A0ABX3MZ20</accession>
<dbReference type="EMBL" id="MPZV01000002">
    <property type="protein sequence ID" value="OOY24876.1"/>
    <property type="molecule type" value="Genomic_DNA"/>
</dbReference>
<dbReference type="InterPro" id="IPR016166">
    <property type="entry name" value="FAD-bd_PCMH"/>
</dbReference>
<dbReference type="NCBIfam" id="NF000755">
    <property type="entry name" value="PRK00046.1"/>
    <property type="match status" value="1"/>
</dbReference>
<evidence type="ECO:0000256" key="15">
    <source>
        <dbReference type="ARBA" id="ARBA00023306"/>
    </source>
</evidence>
<feature type="active site" description="Proton donor" evidence="19">
    <location>
        <position position="229"/>
    </location>
</feature>
<dbReference type="PANTHER" id="PTHR21071:SF4">
    <property type="entry name" value="UDP-N-ACETYLENOLPYRUVOYLGLUCOSAMINE REDUCTASE"/>
    <property type="match status" value="1"/>
</dbReference>
<name>A0ABX3MZ20_9RHOB</name>
<dbReference type="NCBIfam" id="TIGR00179">
    <property type="entry name" value="murB"/>
    <property type="match status" value="1"/>
</dbReference>
<dbReference type="InterPro" id="IPR006094">
    <property type="entry name" value="Oxid_FAD_bind_N"/>
</dbReference>
<evidence type="ECO:0000259" key="20">
    <source>
        <dbReference type="PROSITE" id="PS51387"/>
    </source>
</evidence>
<dbReference type="HAMAP" id="MF_00037">
    <property type="entry name" value="MurB"/>
    <property type="match status" value="1"/>
</dbReference>
<dbReference type="Gene3D" id="3.90.78.10">
    <property type="entry name" value="UDP-N-acetylenolpyruvoylglucosamine reductase, C-terminal domain"/>
    <property type="match status" value="1"/>
</dbReference>
<dbReference type="PROSITE" id="PS51387">
    <property type="entry name" value="FAD_PCMH"/>
    <property type="match status" value="1"/>
</dbReference>
<gene>
    <name evidence="19" type="primary">murB</name>
    <name evidence="21" type="ORF">BMI91_12335</name>
</gene>
<dbReference type="SUPFAM" id="SSF56194">
    <property type="entry name" value="Uridine diphospho-N-Acetylenolpyruvylglucosamine reductase, MurB, C-terminal domain"/>
    <property type="match status" value="1"/>
</dbReference>
<dbReference type="Pfam" id="PF02873">
    <property type="entry name" value="MurB_C"/>
    <property type="match status" value="1"/>
</dbReference>
<keyword evidence="16 19" id="KW-0961">Cell wall biogenesis/degradation</keyword>
<evidence type="ECO:0000256" key="3">
    <source>
        <dbReference type="ARBA" id="ARBA00004496"/>
    </source>
</evidence>
<evidence type="ECO:0000256" key="14">
    <source>
        <dbReference type="ARBA" id="ARBA00023002"/>
    </source>
</evidence>
<evidence type="ECO:0000256" key="9">
    <source>
        <dbReference type="ARBA" id="ARBA00022630"/>
    </source>
</evidence>
<evidence type="ECO:0000256" key="2">
    <source>
        <dbReference type="ARBA" id="ARBA00003921"/>
    </source>
</evidence>
<evidence type="ECO:0000256" key="17">
    <source>
        <dbReference type="ARBA" id="ARBA00031026"/>
    </source>
</evidence>
<dbReference type="Proteomes" id="UP000190787">
    <property type="component" value="Unassembled WGS sequence"/>
</dbReference>
<evidence type="ECO:0000256" key="1">
    <source>
        <dbReference type="ARBA" id="ARBA00001974"/>
    </source>
</evidence>
<comment type="function">
    <text evidence="2 19">Cell wall formation.</text>
</comment>
<protein>
    <recommendedName>
        <fullName evidence="6 19">UDP-N-acetylenolpyruvoylglucosamine reductase</fullName>
        <ecNumber evidence="5 19">1.3.1.98</ecNumber>
    </recommendedName>
    <alternativeName>
        <fullName evidence="17 19">UDP-N-acetylmuramate dehydrogenase</fullName>
    </alternativeName>
</protein>
<comment type="subcellular location">
    <subcellularLocation>
        <location evidence="3 19">Cytoplasm</location>
    </subcellularLocation>
</comment>
<evidence type="ECO:0000256" key="19">
    <source>
        <dbReference type="HAMAP-Rule" id="MF_00037"/>
    </source>
</evidence>
<organism evidence="21 22">
    <name type="scientific">Thioclava sediminum</name>
    <dbReference type="NCBI Taxonomy" id="1915319"/>
    <lineage>
        <taxon>Bacteria</taxon>
        <taxon>Pseudomonadati</taxon>
        <taxon>Pseudomonadota</taxon>
        <taxon>Alphaproteobacteria</taxon>
        <taxon>Rhodobacterales</taxon>
        <taxon>Paracoccaceae</taxon>
        <taxon>Thioclava</taxon>
    </lineage>
</organism>
<keyword evidence="10 19" id="KW-0274">FAD</keyword>